<dbReference type="InParanoid" id="A0A162PZ54"/>
<gene>
    <name evidence="2" type="ORF">PHYBLDRAFT_166885</name>
</gene>
<feature type="compositionally biased region" description="Basic and acidic residues" evidence="1">
    <location>
        <begin position="34"/>
        <end position="60"/>
    </location>
</feature>
<evidence type="ECO:0000313" key="2">
    <source>
        <dbReference type="EMBL" id="OAD75656.1"/>
    </source>
</evidence>
<reference evidence="3" key="1">
    <citation type="submission" date="2015-06" db="EMBL/GenBank/DDBJ databases">
        <title>Expansion of signal transduction pathways in fungi by whole-genome duplication.</title>
        <authorList>
            <consortium name="DOE Joint Genome Institute"/>
            <person name="Corrochano L.M."/>
            <person name="Kuo A."/>
            <person name="Marcet-Houben M."/>
            <person name="Polaino S."/>
            <person name="Salamov A."/>
            <person name="Villalobos J.M."/>
            <person name="Alvarez M.I."/>
            <person name="Avalos J."/>
            <person name="Benito E.P."/>
            <person name="Benoit I."/>
            <person name="Burger G."/>
            <person name="Camino L.P."/>
            <person name="Canovas D."/>
            <person name="Cerda-Olmedo E."/>
            <person name="Cheng J.-F."/>
            <person name="Dominguez A."/>
            <person name="Elias M."/>
            <person name="Eslava A.P."/>
            <person name="Glaser F."/>
            <person name="Grimwood J."/>
            <person name="Gutierrez G."/>
            <person name="Heitman J."/>
            <person name="Henrissat B."/>
            <person name="Iturriaga E.A."/>
            <person name="Lang B.F."/>
            <person name="Lavin J.L."/>
            <person name="Lee S."/>
            <person name="Li W."/>
            <person name="Lindquist E."/>
            <person name="Lopez-Garcia S."/>
            <person name="Luque E.M."/>
            <person name="Marcos A.T."/>
            <person name="Martin J."/>
            <person name="McCluskey K."/>
            <person name="Medina H.R."/>
            <person name="Miralles-Duran A."/>
            <person name="Miyazaki A."/>
            <person name="Munoz-Torres E."/>
            <person name="Oguiza J.A."/>
            <person name="Ohm R."/>
            <person name="Olmedo M."/>
            <person name="Orejas M."/>
            <person name="Ortiz-Castellanos L."/>
            <person name="Pisabarro A.G."/>
            <person name="Rodriguez-Romero J."/>
            <person name="Ruiz-Herrera J."/>
            <person name="Ruiz-Vazquez R."/>
            <person name="Sanz C."/>
            <person name="Schackwitz W."/>
            <person name="Schmutz J."/>
            <person name="Shahriari M."/>
            <person name="Shelest E."/>
            <person name="Silva-Franco F."/>
            <person name="Soanes D."/>
            <person name="Syed K."/>
            <person name="Tagua V.G."/>
            <person name="Talbot N.J."/>
            <person name="Thon M."/>
            <person name="De vries R.P."/>
            <person name="Wiebenga A."/>
            <person name="Yadav J.S."/>
            <person name="Braun E.L."/>
            <person name="Baker S."/>
            <person name="Garre V."/>
            <person name="Horwitz B."/>
            <person name="Torres-Martinez S."/>
            <person name="Idnurm A."/>
            <person name="Herrera-Estrella A."/>
            <person name="Gabaldon T."/>
            <person name="Grigoriev I.V."/>
        </authorList>
    </citation>
    <scope>NUCLEOTIDE SEQUENCE [LARGE SCALE GENOMIC DNA]</scope>
    <source>
        <strain evidence="3">NRRL 1555(-)</strain>
    </source>
</reference>
<dbReference type="EMBL" id="KV440977">
    <property type="protein sequence ID" value="OAD75656.1"/>
    <property type="molecule type" value="Genomic_DNA"/>
</dbReference>
<evidence type="ECO:0000313" key="3">
    <source>
        <dbReference type="Proteomes" id="UP000077315"/>
    </source>
</evidence>
<dbReference type="RefSeq" id="XP_018293696.1">
    <property type="nucleotide sequence ID" value="XM_018435513.1"/>
</dbReference>
<feature type="region of interest" description="Disordered" evidence="1">
    <location>
        <begin position="25"/>
        <end position="79"/>
    </location>
</feature>
<evidence type="ECO:0000256" key="1">
    <source>
        <dbReference type="SAM" id="MobiDB-lite"/>
    </source>
</evidence>
<feature type="compositionally biased region" description="Basic and acidic residues" evidence="1">
    <location>
        <begin position="322"/>
        <end position="356"/>
    </location>
</feature>
<name>A0A162PZ54_PHYB8</name>
<dbReference type="AlphaFoldDB" id="A0A162PZ54"/>
<sequence>MGYMYGSHCLSCDYIGEEEGIVKDEGPVRAPDGVSRDGRNCNLKIRGDGRRESSTREKPGNVRNIPRRTQKLPRAGKDERLERVHCRETEGTVRTRKERGDAVEYELSGWDFLPEDFPSERTCVVWHGPPPERFSGNISVRWRKKAIMQLRECRMSWGGTRQRPPRESIMKAWWTFFYFPMTTPTFQIPFERRQGTDMTTKNLLEHPEVKDIAGGTQSYVLYAPKVESPGNSPIIIEVQHSVNFAFVNRSISLLLVDQETCLLESQGWKDFMVVRLFNILQQILSKQFAMPTSKFIKKYRIPAVKRQFQEEEDQDTIAAKSDTNRESSIRSFNEQKHQRTMEFTEQLKKNSKKDELESLPSIAA</sequence>
<dbReference type="GeneID" id="28996419"/>
<dbReference type="VEuPathDB" id="FungiDB:PHYBLDRAFT_166885"/>
<protein>
    <submittedName>
        <fullName evidence="2">Uncharacterized protein</fullName>
    </submittedName>
</protein>
<accession>A0A162PZ54</accession>
<dbReference type="Proteomes" id="UP000077315">
    <property type="component" value="Unassembled WGS sequence"/>
</dbReference>
<feature type="region of interest" description="Disordered" evidence="1">
    <location>
        <begin position="312"/>
        <end position="364"/>
    </location>
</feature>
<keyword evidence="3" id="KW-1185">Reference proteome</keyword>
<proteinExistence type="predicted"/>
<dbReference type="OrthoDB" id="2259604at2759"/>
<organism evidence="2 3">
    <name type="scientific">Phycomyces blakesleeanus (strain ATCC 8743b / DSM 1359 / FGSC 10004 / NBRC 33097 / NRRL 1555)</name>
    <dbReference type="NCBI Taxonomy" id="763407"/>
    <lineage>
        <taxon>Eukaryota</taxon>
        <taxon>Fungi</taxon>
        <taxon>Fungi incertae sedis</taxon>
        <taxon>Mucoromycota</taxon>
        <taxon>Mucoromycotina</taxon>
        <taxon>Mucoromycetes</taxon>
        <taxon>Mucorales</taxon>
        <taxon>Phycomycetaceae</taxon>
        <taxon>Phycomyces</taxon>
    </lineage>
</organism>